<sequence length="208" mass="23413">MCATGSCTDTLTGDPYASSFATIVRRANQAPHLQQQDSQGRLEGIPPTTRKAKKPAVFTEEAITKNTTNTTTSGKRKSEVLDVLLHKPTQKLNPYATYECGNSVWKRKVQLDSEDDWWSVGKEKAREEESKCQGRQKRISKGQPDGDLGFDFERGFQGHLKVNFGFLNRNPILLLREWKERFYASNALPYSQLKQDSAMPAALQASEQ</sequence>
<dbReference type="AlphaFoldDB" id="A0A232F087"/>
<name>A0A232F087_9HYME</name>
<evidence type="ECO:0000256" key="1">
    <source>
        <dbReference type="SAM" id="MobiDB-lite"/>
    </source>
</evidence>
<feature type="region of interest" description="Disordered" evidence="1">
    <location>
        <begin position="30"/>
        <end position="53"/>
    </location>
</feature>
<accession>A0A232F087</accession>
<dbReference type="Proteomes" id="UP000215335">
    <property type="component" value="Unassembled WGS sequence"/>
</dbReference>
<gene>
    <name evidence="2" type="ORF">TSAR_009693</name>
</gene>
<proteinExistence type="predicted"/>
<protein>
    <submittedName>
        <fullName evidence="2">Uncharacterized protein</fullName>
    </submittedName>
</protein>
<keyword evidence="3" id="KW-1185">Reference proteome</keyword>
<dbReference type="EMBL" id="NNAY01001452">
    <property type="protein sequence ID" value="OXU23927.1"/>
    <property type="molecule type" value="Genomic_DNA"/>
</dbReference>
<evidence type="ECO:0000313" key="3">
    <source>
        <dbReference type="Proteomes" id="UP000215335"/>
    </source>
</evidence>
<comment type="caution">
    <text evidence="2">The sequence shown here is derived from an EMBL/GenBank/DDBJ whole genome shotgun (WGS) entry which is preliminary data.</text>
</comment>
<reference evidence="2 3" key="1">
    <citation type="journal article" date="2017" name="Curr. Biol.">
        <title>The Evolution of Venom by Co-option of Single-Copy Genes.</title>
        <authorList>
            <person name="Martinson E.O."/>
            <person name="Mrinalini"/>
            <person name="Kelkar Y.D."/>
            <person name="Chang C.H."/>
            <person name="Werren J.H."/>
        </authorList>
    </citation>
    <scope>NUCLEOTIDE SEQUENCE [LARGE SCALE GENOMIC DNA]</scope>
    <source>
        <strain evidence="2 3">Alberta</strain>
        <tissue evidence="2">Whole body</tissue>
    </source>
</reference>
<evidence type="ECO:0000313" key="2">
    <source>
        <dbReference type="EMBL" id="OXU23927.1"/>
    </source>
</evidence>
<organism evidence="2 3">
    <name type="scientific">Trichomalopsis sarcophagae</name>
    <dbReference type="NCBI Taxonomy" id="543379"/>
    <lineage>
        <taxon>Eukaryota</taxon>
        <taxon>Metazoa</taxon>
        <taxon>Ecdysozoa</taxon>
        <taxon>Arthropoda</taxon>
        <taxon>Hexapoda</taxon>
        <taxon>Insecta</taxon>
        <taxon>Pterygota</taxon>
        <taxon>Neoptera</taxon>
        <taxon>Endopterygota</taxon>
        <taxon>Hymenoptera</taxon>
        <taxon>Apocrita</taxon>
        <taxon>Proctotrupomorpha</taxon>
        <taxon>Chalcidoidea</taxon>
        <taxon>Pteromalidae</taxon>
        <taxon>Pteromalinae</taxon>
        <taxon>Trichomalopsis</taxon>
    </lineage>
</organism>